<accession>A0A2G5IC01</accession>
<proteinExistence type="predicted"/>
<feature type="domain" description="LysM" evidence="4">
    <location>
        <begin position="512"/>
        <end position="557"/>
    </location>
</feature>
<dbReference type="Proteomes" id="UP000230605">
    <property type="component" value="Chromosome 1"/>
</dbReference>
<feature type="region of interest" description="Disordered" evidence="3">
    <location>
        <begin position="164"/>
        <end position="185"/>
    </location>
</feature>
<dbReference type="PANTHER" id="PTHR34997">
    <property type="entry name" value="AM15"/>
    <property type="match status" value="1"/>
</dbReference>
<keyword evidence="1" id="KW-0147">Chitin-binding</keyword>
<feature type="region of interest" description="Disordered" evidence="3">
    <location>
        <begin position="384"/>
        <end position="406"/>
    </location>
</feature>
<evidence type="ECO:0000313" key="5">
    <source>
        <dbReference type="EMBL" id="PIB02376.1"/>
    </source>
</evidence>
<dbReference type="Gene3D" id="1.10.530.10">
    <property type="match status" value="1"/>
</dbReference>
<dbReference type="InterPro" id="IPR052210">
    <property type="entry name" value="LysM1-like"/>
</dbReference>
<reference evidence="5 6" key="1">
    <citation type="submission" date="2015-10" db="EMBL/GenBank/DDBJ databases">
        <title>The cercosporin biosynthetic gene cluster was horizontally transferred to several fungal lineages and shown to be expanded in Cercospora beticola based on microsynteny with recipient genomes.</title>
        <authorList>
            <person name="De Jonge R."/>
            <person name="Ebert M.K."/>
            <person name="Suttle J.C."/>
            <person name="Jurick Ii W.M."/>
            <person name="Secor G.A."/>
            <person name="Thomma B.P."/>
            <person name="Van De Peer Y."/>
            <person name="Bolton M.D."/>
        </authorList>
    </citation>
    <scope>NUCLEOTIDE SEQUENCE [LARGE SCALE GENOMIC DNA]</scope>
    <source>
        <strain evidence="5 6">09-40</strain>
    </source>
</reference>
<dbReference type="OrthoDB" id="3634722at2759"/>
<dbReference type="CDD" id="cd00118">
    <property type="entry name" value="LysM"/>
    <property type="match status" value="1"/>
</dbReference>
<gene>
    <name evidence="5" type="ORF">CB0940_00134</name>
</gene>
<dbReference type="PANTHER" id="PTHR34997:SF1">
    <property type="entry name" value="PEPTIDOGLYCAN-BINDING LYSIN DOMAIN"/>
    <property type="match status" value="1"/>
</dbReference>
<keyword evidence="2" id="KW-0843">Virulence</keyword>
<dbReference type="InterPro" id="IPR018392">
    <property type="entry name" value="LysM"/>
</dbReference>
<dbReference type="AlphaFoldDB" id="A0A2G5IC01"/>
<protein>
    <submittedName>
        <fullName evidence="5">Mucin-5AC</fullName>
    </submittedName>
</protein>
<evidence type="ECO:0000256" key="2">
    <source>
        <dbReference type="ARBA" id="ARBA00023026"/>
    </source>
</evidence>
<name>A0A2G5IC01_CERBT</name>
<dbReference type="InterPro" id="IPR036779">
    <property type="entry name" value="LysM_dom_sf"/>
</dbReference>
<evidence type="ECO:0000313" key="6">
    <source>
        <dbReference type="Proteomes" id="UP000230605"/>
    </source>
</evidence>
<evidence type="ECO:0000256" key="1">
    <source>
        <dbReference type="ARBA" id="ARBA00022669"/>
    </source>
</evidence>
<organism evidence="5 6">
    <name type="scientific">Cercospora beticola</name>
    <name type="common">Sugarbeet leaf spot fungus</name>
    <dbReference type="NCBI Taxonomy" id="122368"/>
    <lineage>
        <taxon>Eukaryota</taxon>
        <taxon>Fungi</taxon>
        <taxon>Dikarya</taxon>
        <taxon>Ascomycota</taxon>
        <taxon>Pezizomycotina</taxon>
        <taxon>Dothideomycetes</taxon>
        <taxon>Dothideomycetidae</taxon>
        <taxon>Mycosphaerellales</taxon>
        <taxon>Mycosphaerellaceae</taxon>
        <taxon>Cercospora</taxon>
    </lineage>
</organism>
<sequence>MLSIGLKSCTPPSLILLLIAWLSRQASGSMRLLHLTAIVLLASSVLAVPISPAALSRRERLNTTVPGITPISVDSVGTKAQSLPTVGTCKALYFDPKPDVPCGVVARQFDIYLTFPEYDQASTETWCESFLHANGICRAASTNSPSAFPTSRASTLSVSTIVPTPASVSPGSEQSGAASSVASTDGTASTPVAAVVGLNGSMVGVIALTTDTAATMTRGPVVLASERAAEYSATVQRNSSASVASFEEPVPASATIDETVESAGASSLNYTLLSANTTRMINVTVSSGNSTSLRTVLVTAAQVATGSQVTGTGVTDLSANADSSNATYALRGRARRQAAFGAPSSTYQVVNAKQTASTAVPSLVDLAHASGIVINSAMVEPMSTEAASPSPLPQLHNEIPTGLPTHATDATLGSPTGVQVSSDAGALFAPTATPVGLMISNTTTTAAALAFPSTENARLEPTHAPMNGPEGWNKTITSGRSGTTPSLAKNTTNSCIPPPGPIPSGGATSCSQWYVVAEGDTCDSVAAKFGSQADLQTLNPTLNSDCKSLLEGSAYCVAPCDASSDPDSTLASTPSRHGGTDHTSVHSYMPYHGNGSAQEGWPQMSEWLSWEELVNANKGRLAGACKYWGVPENSPAEIDTLLNLTPRISEEGGVDPRVVLAMMLQESHGCLRVPETQGSHRNSGILQSHNGNGTCNTNMIEAGEPGPMKDASLVSTDCSSRQIEAMIRDGILGTNAGRGIMQLMDQEEGQGYLDAQMWYRVARAYNSGSVDESNDLEKGAATHGYCSDVANRLVGWRSGTSGFVKRSMGSV</sequence>
<dbReference type="PROSITE" id="PS51782">
    <property type="entry name" value="LYSM"/>
    <property type="match status" value="1"/>
</dbReference>
<dbReference type="GO" id="GO:0008061">
    <property type="term" value="F:chitin binding"/>
    <property type="evidence" value="ECO:0007669"/>
    <property type="project" value="UniProtKB-KW"/>
</dbReference>
<dbReference type="Gene3D" id="3.10.350.10">
    <property type="entry name" value="LysM domain"/>
    <property type="match status" value="1"/>
</dbReference>
<evidence type="ECO:0000256" key="3">
    <source>
        <dbReference type="SAM" id="MobiDB-lite"/>
    </source>
</evidence>
<evidence type="ECO:0000259" key="4">
    <source>
        <dbReference type="PROSITE" id="PS51782"/>
    </source>
</evidence>
<dbReference type="EMBL" id="LKMD01000100">
    <property type="protein sequence ID" value="PIB02376.1"/>
    <property type="molecule type" value="Genomic_DNA"/>
</dbReference>
<comment type="caution">
    <text evidence="5">The sequence shown here is derived from an EMBL/GenBank/DDBJ whole genome shotgun (WGS) entry which is preliminary data.</text>
</comment>